<evidence type="ECO:0000313" key="13">
    <source>
        <dbReference type="EMBL" id="APR52561.1"/>
    </source>
</evidence>
<dbReference type="GO" id="GO:0003774">
    <property type="term" value="F:cytoskeletal motor activity"/>
    <property type="evidence" value="ECO:0007669"/>
    <property type="project" value="InterPro"/>
</dbReference>
<keyword evidence="4 11" id="KW-0145">Chemotaxis</keyword>
<evidence type="ECO:0000256" key="6">
    <source>
        <dbReference type="ARBA" id="ARBA00022779"/>
    </source>
</evidence>
<dbReference type="PANTHER" id="PTHR30034:SF3">
    <property type="entry name" value="FLAGELLAR MOTOR SWITCH PROTEIN FLIM"/>
    <property type="match status" value="1"/>
</dbReference>
<keyword evidence="3 11" id="KW-1003">Cell membrane</keyword>
<evidence type="ECO:0000256" key="11">
    <source>
        <dbReference type="PIRNR" id="PIRNR002888"/>
    </source>
</evidence>
<comment type="subcellular location">
    <subcellularLocation>
        <location evidence="11">Cell inner membrane</location>
        <topology evidence="11">Peripheral membrane protein</topology>
    </subcellularLocation>
    <subcellularLocation>
        <location evidence="11">Bacterial flagellum basal body</location>
    </subcellularLocation>
</comment>
<organism evidence="13 16">
    <name type="scientific">Sphingomonas koreensis</name>
    <dbReference type="NCBI Taxonomy" id="93064"/>
    <lineage>
        <taxon>Bacteria</taxon>
        <taxon>Pseudomonadati</taxon>
        <taxon>Pseudomonadota</taxon>
        <taxon>Alphaproteobacteria</taxon>
        <taxon>Sphingomonadales</taxon>
        <taxon>Sphingomonadaceae</taxon>
        <taxon>Sphingomonas</taxon>
    </lineage>
</organism>
<gene>
    <name evidence="13" type="ORF">BRX40_09105</name>
    <name evidence="14" type="ORF">CA257_19135</name>
    <name evidence="15" type="ORF">DAH66_14905</name>
</gene>
<dbReference type="STRING" id="93064.BRX40_09105"/>
<evidence type="ECO:0000256" key="2">
    <source>
        <dbReference type="ARBA" id="ARBA00021898"/>
    </source>
</evidence>
<name>A0A1L6J9D1_9SPHN</name>
<protein>
    <recommendedName>
        <fullName evidence="2 10">Flagellar motor switch protein FliM</fullName>
    </recommendedName>
</protein>
<dbReference type="SUPFAM" id="SSF101801">
    <property type="entry name" value="Surface presentation of antigens (SPOA)"/>
    <property type="match status" value="1"/>
</dbReference>
<evidence type="ECO:0000313" key="14">
    <source>
        <dbReference type="EMBL" id="RSV00020.1"/>
    </source>
</evidence>
<dbReference type="GO" id="GO:0050918">
    <property type="term" value="P:positive chemotaxis"/>
    <property type="evidence" value="ECO:0007669"/>
    <property type="project" value="TreeGrafter"/>
</dbReference>
<dbReference type="Gene3D" id="3.40.1550.10">
    <property type="entry name" value="CheC-like"/>
    <property type="match status" value="1"/>
</dbReference>
<dbReference type="RefSeq" id="WP_066578743.1">
    <property type="nucleotide sequence ID" value="NZ_CP018820.1"/>
</dbReference>
<evidence type="ECO:0000256" key="8">
    <source>
        <dbReference type="ARBA" id="ARBA00023143"/>
    </source>
</evidence>
<dbReference type="InterPro" id="IPR001543">
    <property type="entry name" value="FliN-like_C"/>
</dbReference>
<dbReference type="AlphaFoldDB" id="A0A1L6J9D1"/>
<keyword evidence="13" id="KW-0966">Cell projection</keyword>
<evidence type="ECO:0000313" key="17">
    <source>
        <dbReference type="Proteomes" id="UP000286681"/>
    </source>
</evidence>
<comment type="function">
    <text evidence="9 11">FliM is one of three proteins (FliG, FliN, FliM) that forms the rotor-mounted switch complex (C ring), located at the base of the basal body. This complex interacts with the CheY and CheZ chemotaxis proteins, in addition to contacting components of the motor that determine the direction of flagellar rotation.</text>
</comment>
<sequence>MSDDFDDFVLPDPPKMAPGEGDTFDQAGIDALFGFPDAAQQQPKSGLKAVIESNVISYERLPMLEVVCERMVRTFATSMRNLTSDAIDVTLEEITSTRFGEFMSHVALPAMFGVFKVREWENFGVVTVDSGLIYAVVDALLGGRRGNAPLKVEGRAFTTIETQLVWKMVELALEELSRSFEAVEPVTMELERIEASPRFAAIAGPSNITAVATFRVDMEGRGGKFSVLLPYATLEPVRTKLLQRFMGEKLGRDRIWETHMASELMSTAVTVDVVLGEKLMPLREVTGLKVGQTISLNRGPDDALQVQCGGMPLGQAHIGQRSQNIAIRMATDISKGYSR</sequence>
<evidence type="ECO:0000256" key="1">
    <source>
        <dbReference type="ARBA" id="ARBA00011049"/>
    </source>
</evidence>
<dbReference type="Pfam" id="PF02154">
    <property type="entry name" value="FliM"/>
    <property type="match status" value="1"/>
</dbReference>
<keyword evidence="7 11" id="KW-0472">Membrane</keyword>
<dbReference type="Proteomes" id="UP000286681">
    <property type="component" value="Unassembled WGS sequence"/>
</dbReference>
<keyword evidence="13" id="KW-0282">Flagellum</keyword>
<dbReference type="CDD" id="cd17908">
    <property type="entry name" value="FliM"/>
    <property type="match status" value="1"/>
</dbReference>
<keyword evidence="13" id="KW-0969">Cilium</keyword>
<evidence type="ECO:0000313" key="15">
    <source>
        <dbReference type="EMBL" id="RSY81530.1"/>
    </source>
</evidence>
<evidence type="ECO:0000256" key="5">
    <source>
        <dbReference type="ARBA" id="ARBA00022519"/>
    </source>
</evidence>
<dbReference type="EMBL" id="CP018820">
    <property type="protein sequence ID" value="APR52561.1"/>
    <property type="molecule type" value="Genomic_DNA"/>
</dbReference>
<dbReference type="InterPro" id="IPR028976">
    <property type="entry name" value="CheC-like_sf"/>
</dbReference>
<dbReference type="KEGG" id="skr:BRX40_09105"/>
<dbReference type="SUPFAM" id="SSF103039">
    <property type="entry name" value="CheC-like"/>
    <property type="match status" value="1"/>
</dbReference>
<dbReference type="GO" id="GO:0071978">
    <property type="term" value="P:bacterial-type flagellum-dependent swarming motility"/>
    <property type="evidence" value="ECO:0007669"/>
    <property type="project" value="TreeGrafter"/>
</dbReference>
<feature type="domain" description="Flagellar motor switch protein FliN-like C-terminal" evidence="12">
    <location>
        <begin position="263"/>
        <end position="329"/>
    </location>
</feature>
<dbReference type="Proteomes" id="UP000287746">
    <property type="component" value="Unassembled WGS sequence"/>
</dbReference>
<reference evidence="16" key="2">
    <citation type="submission" date="2016-12" db="EMBL/GenBank/DDBJ databases">
        <title>Whole genome sequencing of Sphingomonas sp. ABOJV.</title>
        <authorList>
            <person name="Conlan S."/>
            <person name="Thomas P.J."/>
            <person name="Mullikin J."/>
            <person name="Palmore T.N."/>
            <person name="Frank K.M."/>
            <person name="Segre J.A."/>
        </authorList>
    </citation>
    <scope>NUCLEOTIDE SEQUENCE [LARGE SCALE GENOMIC DNA]</scope>
    <source>
        <strain evidence="16">ABOJV</strain>
    </source>
</reference>
<dbReference type="Pfam" id="PF01052">
    <property type="entry name" value="FliMN_C"/>
    <property type="match status" value="1"/>
</dbReference>
<evidence type="ECO:0000313" key="18">
    <source>
        <dbReference type="Proteomes" id="UP000287746"/>
    </source>
</evidence>
<evidence type="ECO:0000256" key="9">
    <source>
        <dbReference type="ARBA" id="ARBA00025044"/>
    </source>
</evidence>
<dbReference type="EMBL" id="QQWO01000020">
    <property type="protein sequence ID" value="RSV00020.1"/>
    <property type="molecule type" value="Genomic_DNA"/>
</dbReference>
<dbReference type="Gene3D" id="2.30.330.10">
    <property type="entry name" value="SpoA-like"/>
    <property type="match status" value="1"/>
</dbReference>
<dbReference type="Proteomes" id="UP000185161">
    <property type="component" value="Chromosome"/>
</dbReference>
<evidence type="ECO:0000313" key="16">
    <source>
        <dbReference type="Proteomes" id="UP000185161"/>
    </source>
</evidence>
<proteinExistence type="inferred from homology"/>
<dbReference type="PRINTS" id="PR00955">
    <property type="entry name" value="FLGMOTORFLIM"/>
</dbReference>
<evidence type="ECO:0000256" key="3">
    <source>
        <dbReference type="ARBA" id="ARBA00022475"/>
    </source>
</evidence>
<reference evidence="13" key="1">
    <citation type="submission" date="2016-12" db="EMBL/GenBank/DDBJ databases">
        <title>Whole genome sequencing of Sphingomonas koreensis.</title>
        <authorList>
            <person name="Conlan S."/>
            <person name="Thomas P.J."/>
            <person name="Mullikin J."/>
            <person name="Palmore T.N."/>
            <person name="Frank K.M."/>
            <person name="Segre J.A."/>
        </authorList>
    </citation>
    <scope>NUCLEOTIDE SEQUENCE</scope>
    <source>
        <strain evidence="13">ABOJV</strain>
    </source>
</reference>
<evidence type="ECO:0000256" key="7">
    <source>
        <dbReference type="ARBA" id="ARBA00023136"/>
    </source>
</evidence>
<dbReference type="InterPro" id="IPR036429">
    <property type="entry name" value="SpoA-like_sf"/>
</dbReference>
<keyword evidence="16" id="KW-1185">Reference proteome</keyword>
<dbReference type="NCBIfam" id="TIGR01397">
    <property type="entry name" value="fliM_switch"/>
    <property type="match status" value="1"/>
</dbReference>
<evidence type="ECO:0000259" key="12">
    <source>
        <dbReference type="Pfam" id="PF01052"/>
    </source>
</evidence>
<dbReference type="OrthoDB" id="9806941at2"/>
<comment type="similarity">
    <text evidence="1 11">Belongs to the FliM family.</text>
</comment>
<dbReference type="GeneID" id="44132715"/>
<dbReference type="PIRSF" id="PIRSF002888">
    <property type="entry name" value="FliM"/>
    <property type="match status" value="1"/>
</dbReference>
<keyword evidence="6 11" id="KW-0283">Flagellar rotation</keyword>
<accession>A0A1L6J9D1</accession>
<evidence type="ECO:0000256" key="4">
    <source>
        <dbReference type="ARBA" id="ARBA00022500"/>
    </source>
</evidence>
<keyword evidence="8 11" id="KW-0975">Bacterial flagellum</keyword>
<dbReference type="InterPro" id="IPR001689">
    <property type="entry name" value="Flag_FliM"/>
</dbReference>
<dbReference type="GO" id="GO:0005886">
    <property type="term" value="C:plasma membrane"/>
    <property type="evidence" value="ECO:0007669"/>
    <property type="project" value="UniProtKB-SubCell"/>
</dbReference>
<keyword evidence="5 11" id="KW-0997">Cell inner membrane</keyword>
<dbReference type="GO" id="GO:0009425">
    <property type="term" value="C:bacterial-type flagellum basal body"/>
    <property type="evidence" value="ECO:0007669"/>
    <property type="project" value="UniProtKB-SubCell"/>
</dbReference>
<evidence type="ECO:0000256" key="10">
    <source>
        <dbReference type="NCBIfam" id="TIGR01397"/>
    </source>
</evidence>
<reference evidence="17 18" key="3">
    <citation type="submission" date="2018-07" db="EMBL/GenBank/DDBJ databases">
        <title>Genomic and Epidemiologic Investigation of an Indolent Hospital Outbreak.</title>
        <authorList>
            <person name="Johnson R.C."/>
            <person name="Deming C."/>
            <person name="Conlan S."/>
            <person name="Zellmer C.J."/>
            <person name="Michelin A.V."/>
            <person name="Lee-Lin S."/>
            <person name="Thomas P.J."/>
            <person name="Park M."/>
            <person name="Weingarten R.A."/>
            <person name="Less J."/>
            <person name="Dekker J.P."/>
            <person name="Frank K.M."/>
            <person name="Musser K.A."/>
            <person name="Mcquiston J.R."/>
            <person name="Henderson D.K."/>
            <person name="Lau A.F."/>
            <person name="Palmore T.N."/>
            <person name="Segre J.A."/>
        </authorList>
    </citation>
    <scope>NUCLEOTIDE SEQUENCE [LARGE SCALE GENOMIC DNA]</scope>
    <source>
        <strain evidence="15 18">SK-CDC1_0717</strain>
        <strain evidence="14 17">SK-NIH.Env10_0317</strain>
    </source>
</reference>
<dbReference type="PANTHER" id="PTHR30034">
    <property type="entry name" value="FLAGELLAR MOTOR SWITCH PROTEIN FLIM"/>
    <property type="match status" value="1"/>
</dbReference>
<dbReference type="EMBL" id="QQYZ01000014">
    <property type="protein sequence ID" value="RSY81530.1"/>
    <property type="molecule type" value="Genomic_DNA"/>
</dbReference>